<organism evidence="10 11">
    <name type="scientific">Nocardioides zeicaulis</name>
    <dbReference type="NCBI Taxonomy" id="1776857"/>
    <lineage>
        <taxon>Bacteria</taxon>
        <taxon>Bacillati</taxon>
        <taxon>Actinomycetota</taxon>
        <taxon>Actinomycetes</taxon>
        <taxon>Propionibacteriales</taxon>
        <taxon>Nocardioidaceae</taxon>
        <taxon>Nocardioides</taxon>
    </lineage>
</organism>
<dbReference type="InterPro" id="IPR001078">
    <property type="entry name" value="2-oxoacid_DH_actylTfrase"/>
</dbReference>
<dbReference type="InterPro" id="IPR000089">
    <property type="entry name" value="Biotin_lipoyl"/>
</dbReference>
<dbReference type="PROSITE" id="PS50968">
    <property type="entry name" value="BIOTINYL_LIPOYL"/>
    <property type="match status" value="1"/>
</dbReference>
<dbReference type="InterPro" id="IPR004167">
    <property type="entry name" value="PSBD"/>
</dbReference>
<dbReference type="Proteomes" id="UP001589698">
    <property type="component" value="Unassembled WGS sequence"/>
</dbReference>
<comment type="caution">
    <text evidence="10">The sequence shown here is derived from an EMBL/GenBank/DDBJ whole genome shotgun (WGS) entry which is preliminary data.</text>
</comment>
<feature type="compositionally biased region" description="Low complexity" evidence="7">
    <location>
        <begin position="241"/>
        <end position="252"/>
    </location>
</feature>
<feature type="compositionally biased region" description="Basic and acidic residues" evidence="7">
    <location>
        <begin position="298"/>
        <end position="308"/>
    </location>
</feature>
<evidence type="ECO:0000256" key="3">
    <source>
        <dbReference type="ARBA" id="ARBA00022679"/>
    </source>
</evidence>
<evidence type="ECO:0000256" key="1">
    <source>
        <dbReference type="ARBA" id="ARBA00001938"/>
    </source>
</evidence>
<dbReference type="SUPFAM" id="SSF51230">
    <property type="entry name" value="Single hybrid motif"/>
    <property type="match status" value="1"/>
</dbReference>
<evidence type="ECO:0000256" key="7">
    <source>
        <dbReference type="SAM" id="MobiDB-lite"/>
    </source>
</evidence>
<dbReference type="Gene3D" id="3.30.559.10">
    <property type="entry name" value="Chloramphenicol acetyltransferase-like domain"/>
    <property type="match status" value="1"/>
</dbReference>
<keyword evidence="5 6" id="KW-0012">Acyltransferase</keyword>
<feature type="domain" description="Peripheral subunit-binding (PSBD)" evidence="9">
    <location>
        <begin position="225"/>
        <end position="262"/>
    </location>
</feature>
<dbReference type="SUPFAM" id="SSF47005">
    <property type="entry name" value="Peripheral subunit-binding domain of 2-oxo acid dehydrogenase complex"/>
    <property type="match status" value="1"/>
</dbReference>
<keyword evidence="11" id="KW-1185">Reference proteome</keyword>
<proteinExistence type="inferred from homology"/>
<comment type="cofactor">
    <cofactor evidence="1 6">
        <name>(R)-lipoate</name>
        <dbReference type="ChEBI" id="CHEBI:83088"/>
    </cofactor>
</comment>
<evidence type="ECO:0000259" key="9">
    <source>
        <dbReference type="PROSITE" id="PS51826"/>
    </source>
</evidence>
<feature type="compositionally biased region" description="Polar residues" evidence="7">
    <location>
        <begin position="159"/>
        <end position="169"/>
    </location>
</feature>
<evidence type="ECO:0000256" key="5">
    <source>
        <dbReference type="ARBA" id="ARBA00023315"/>
    </source>
</evidence>
<evidence type="ECO:0000256" key="6">
    <source>
        <dbReference type="RuleBase" id="RU003423"/>
    </source>
</evidence>
<dbReference type="PROSITE" id="PS51826">
    <property type="entry name" value="PSBD"/>
    <property type="match status" value="1"/>
</dbReference>
<dbReference type="Pfam" id="PF00364">
    <property type="entry name" value="Biotin_lipoyl"/>
    <property type="match status" value="1"/>
</dbReference>
<dbReference type="InterPro" id="IPR011053">
    <property type="entry name" value="Single_hybrid_motif"/>
</dbReference>
<evidence type="ECO:0000256" key="4">
    <source>
        <dbReference type="ARBA" id="ARBA00022823"/>
    </source>
</evidence>
<comment type="similarity">
    <text evidence="2 6">Belongs to the 2-oxoacid dehydrogenase family.</text>
</comment>
<reference evidence="10 11" key="1">
    <citation type="submission" date="2024-09" db="EMBL/GenBank/DDBJ databases">
        <authorList>
            <person name="Sun Q."/>
            <person name="Mori K."/>
        </authorList>
    </citation>
    <scope>NUCLEOTIDE SEQUENCE [LARGE SCALE GENOMIC DNA]</scope>
    <source>
        <strain evidence="10 11">CCM 8654</strain>
    </source>
</reference>
<dbReference type="Gene3D" id="2.40.50.100">
    <property type="match status" value="1"/>
</dbReference>
<evidence type="ECO:0000256" key="2">
    <source>
        <dbReference type="ARBA" id="ARBA00007317"/>
    </source>
</evidence>
<dbReference type="SUPFAM" id="SSF52777">
    <property type="entry name" value="CoA-dependent acyltransferases"/>
    <property type="match status" value="1"/>
</dbReference>
<feature type="region of interest" description="Disordered" evidence="7">
    <location>
        <begin position="149"/>
        <end position="169"/>
    </location>
</feature>
<evidence type="ECO:0000259" key="8">
    <source>
        <dbReference type="PROSITE" id="PS50968"/>
    </source>
</evidence>
<feature type="region of interest" description="Disordered" evidence="7">
    <location>
        <begin position="77"/>
        <end position="96"/>
    </location>
</feature>
<dbReference type="Pfam" id="PF00198">
    <property type="entry name" value="2-oxoacid_dh"/>
    <property type="match status" value="1"/>
</dbReference>
<accession>A0ABV6E0N8</accession>
<evidence type="ECO:0000313" key="10">
    <source>
        <dbReference type="EMBL" id="MFC0222549.1"/>
    </source>
</evidence>
<feature type="region of interest" description="Disordered" evidence="7">
    <location>
        <begin position="241"/>
        <end position="308"/>
    </location>
</feature>
<dbReference type="CDD" id="cd06849">
    <property type="entry name" value="lipoyl_domain"/>
    <property type="match status" value="1"/>
</dbReference>
<dbReference type="InterPro" id="IPR036625">
    <property type="entry name" value="E3-bd_dom_sf"/>
</dbReference>
<evidence type="ECO:0000313" key="11">
    <source>
        <dbReference type="Proteomes" id="UP001589698"/>
    </source>
</evidence>
<dbReference type="Pfam" id="PF02817">
    <property type="entry name" value="E3_binding"/>
    <property type="match status" value="1"/>
</dbReference>
<gene>
    <name evidence="10" type="ORF">ACFFJG_08655</name>
</gene>
<dbReference type="PANTHER" id="PTHR43178">
    <property type="entry name" value="DIHYDROLIPOAMIDE ACETYLTRANSFERASE COMPONENT OF PYRUVATE DEHYDROGENASE COMPLEX"/>
    <property type="match status" value="1"/>
</dbReference>
<feature type="domain" description="Lipoyl-binding" evidence="8">
    <location>
        <begin position="1"/>
        <end position="76"/>
    </location>
</feature>
<feature type="compositionally biased region" description="Low complexity" evidence="7">
    <location>
        <begin position="267"/>
        <end position="288"/>
    </location>
</feature>
<protein>
    <recommendedName>
        <fullName evidence="6">Dihydrolipoamide acetyltransferase component of pyruvate dehydrogenase complex</fullName>
        <ecNumber evidence="6">2.3.1.-</ecNumber>
    </recommendedName>
</protein>
<name>A0ABV6E0N8_9ACTN</name>
<sequence length="534" mass="55188">MSEFLLPDVGEGLTEAEIVAWKVKVGDTVEINDVIVEIETAKSLVELPSPFEGTVLALLVPEGETVPVGTPIIAIGAPGEEPAPSAGTPLAEQTESDPYLGMAQKAGAAQSGHSAAPQVDPADIDLSNPAASGSMEGASLVGRIKAERGPMRRARRGSASPSTEAGAQTQMQVQGAFAPGGAQSDEVMPADESPVPATDQRAALTAPAEALVPPAVQEPGAVRALAKPPVRKLAKDLGVDLTSLTGSGPSGSITRDDVQSAAGGSGAPSRETGAAAASATPGASYGGSSQRGLTASRHAGEREIREPIKGVRKMMATAMSQSAFTSPHVTEWITVDVTATMQLVERLKARRDLKDVRVSPLLVLSRAVLMAMKRTPEINSFWDEAAQEVVYKHYVNLGIAAATPRGLVVPNVKDADALSMVELAGALAELTATAREGRTQPAEMSGGTFTITNVGVFGVDAGTPIINPGESAILCFGAINKRPWVDEATGEIVVRDVTTLALSFDHRHIDGEKGSRFLADVAGILQDPGTALLF</sequence>
<dbReference type="InterPro" id="IPR050743">
    <property type="entry name" value="2-oxoacid_DH_E2_comp"/>
</dbReference>
<keyword evidence="4 6" id="KW-0450">Lipoyl</keyword>
<dbReference type="PANTHER" id="PTHR43178:SF5">
    <property type="entry name" value="LIPOAMIDE ACYLTRANSFERASE COMPONENT OF BRANCHED-CHAIN ALPHA-KETO ACID DEHYDROGENASE COMPLEX, MITOCHONDRIAL"/>
    <property type="match status" value="1"/>
</dbReference>
<dbReference type="EC" id="2.3.1.-" evidence="6"/>
<dbReference type="Gene3D" id="4.10.320.10">
    <property type="entry name" value="E3-binding domain"/>
    <property type="match status" value="1"/>
</dbReference>
<dbReference type="RefSeq" id="WP_378518200.1">
    <property type="nucleotide sequence ID" value="NZ_CBCSDI010000002.1"/>
</dbReference>
<keyword evidence="3 6" id="KW-0808">Transferase</keyword>
<dbReference type="InterPro" id="IPR023213">
    <property type="entry name" value="CAT-like_dom_sf"/>
</dbReference>
<dbReference type="EMBL" id="JBHLXH010000001">
    <property type="protein sequence ID" value="MFC0222549.1"/>
    <property type="molecule type" value="Genomic_DNA"/>
</dbReference>